<dbReference type="OrthoDB" id="8948664at2759"/>
<dbReference type="AlphaFoldDB" id="A0A3N0YKE5"/>
<gene>
    <name evidence="1" type="ORF">DPX16_7464</name>
</gene>
<sequence>MHEEAFSKLCRATDLSLCETKQMARAIGRSMGALVTTERHLWLNLTGIKDRDRVFMRNAPISPSDPSSASEASTENAVLVPNLSEGEHGKQHSTMYKELVNGCDCSAQQPQRSGSGEEDIPGLLTGLPVAVYALPTSAK</sequence>
<evidence type="ECO:0000313" key="2">
    <source>
        <dbReference type="Proteomes" id="UP000281406"/>
    </source>
</evidence>
<protein>
    <submittedName>
        <fullName evidence="1">Uncharacterized protein</fullName>
    </submittedName>
</protein>
<reference evidence="1 2" key="1">
    <citation type="submission" date="2018-10" db="EMBL/GenBank/DDBJ databases">
        <title>Genome assembly for a Yunnan-Guizhou Plateau 3E fish, Anabarilius grahami (Regan), and its evolutionary and genetic applications.</title>
        <authorList>
            <person name="Jiang W."/>
        </authorList>
    </citation>
    <scope>NUCLEOTIDE SEQUENCE [LARGE SCALE GENOMIC DNA]</scope>
    <source>
        <strain evidence="1">AG-KIZ</strain>
        <tissue evidence="1">Muscle</tissue>
    </source>
</reference>
<evidence type="ECO:0000313" key="1">
    <source>
        <dbReference type="EMBL" id="ROL46624.1"/>
    </source>
</evidence>
<comment type="caution">
    <text evidence="1">The sequence shown here is derived from an EMBL/GenBank/DDBJ whole genome shotgun (WGS) entry which is preliminary data.</text>
</comment>
<accession>A0A3N0YKE5</accession>
<dbReference type="EMBL" id="RJVU01037426">
    <property type="protein sequence ID" value="ROL46624.1"/>
    <property type="molecule type" value="Genomic_DNA"/>
</dbReference>
<keyword evidence="2" id="KW-1185">Reference proteome</keyword>
<dbReference type="Proteomes" id="UP000281406">
    <property type="component" value="Unassembled WGS sequence"/>
</dbReference>
<organism evidence="1 2">
    <name type="scientific">Anabarilius grahami</name>
    <name type="common">Kanglang fish</name>
    <name type="synonym">Barilius grahami</name>
    <dbReference type="NCBI Taxonomy" id="495550"/>
    <lineage>
        <taxon>Eukaryota</taxon>
        <taxon>Metazoa</taxon>
        <taxon>Chordata</taxon>
        <taxon>Craniata</taxon>
        <taxon>Vertebrata</taxon>
        <taxon>Euteleostomi</taxon>
        <taxon>Actinopterygii</taxon>
        <taxon>Neopterygii</taxon>
        <taxon>Teleostei</taxon>
        <taxon>Ostariophysi</taxon>
        <taxon>Cypriniformes</taxon>
        <taxon>Xenocyprididae</taxon>
        <taxon>Xenocypridinae</taxon>
        <taxon>Xenocypridinae incertae sedis</taxon>
        <taxon>Anabarilius</taxon>
    </lineage>
</organism>
<name>A0A3N0YKE5_ANAGA</name>
<proteinExistence type="predicted"/>